<organism evidence="1 2">
    <name type="scientific">Microseira wollei NIES-4236</name>
    <dbReference type="NCBI Taxonomy" id="2530354"/>
    <lineage>
        <taxon>Bacteria</taxon>
        <taxon>Bacillati</taxon>
        <taxon>Cyanobacteriota</taxon>
        <taxon>Cyanophyceae</taxon>
        <taxon>Oscillatoriophycideae</taxon>
        <taxon>Aerosakkonematales</taxon>
        <taxon>Aerosakkonemataceae</taxon>
        <taxon>Microseira</taxon>
    </lineage>
</organism>
<comment type="caution">
    <text evidence="1">The sequence shown here is derived from an EMBL/GenBank/DDBJ whole genome shotgun (WGS) entry which is preliminary data.</text>
</comment>
<keyword evidence="2" id="KW-1185">Reference proteome</keyword>
<sequence>MENLAYLHCASAYDEAPPIELVPGEDLEPLFNELNWNKFSSKALVGLMPFAVVVGLLGTPQQAQAGYHCGHVVSVSCKYKTVSYHKKVVYHAKYIPVVYKKVVYKPKYITVVHRKVIPAYKYVKVVHPVVIHKAKLVKTYYPIVIRKPKYYAYKTVSYKGCCKHVVIHKSKCFYKKVIYRPAYHYKHYSFVVHRAKFIKVYHPIVVHKVKHITVFHPVVFHKVKYIKVLHPVVFYKPKYHYYHVVHRPSPCKRYKLVHRPKYYSHYYDG</sequence>
<protein>
    <submittedName>
        <fullName evidence="1">Peptidoglycan binding domain-containing protein</fullName>
    </submittedName>
</protein>
<gene>
    <name evidence="1" type="ORF">MiSe_27420</name>
</gene>
<reference evidence="1" key="1">
    <citation type="submission" date="2019-10" db="EMBL/GenBank/DDBJ databases">
        <title>Draft genome sequece of Microseira wollei NIES-4236.</title>
        <authorList>
            <person name="Yamaguchi H."/>
            <person name="Suzuki S."/>
            <person name="Kawachi M."/>
        </authorList>
    </citation>
    <scope>NUCLEOTIDE SEQUENCE</scope>
    <source>
        <strain evidence="1">NIES-4236</strain>
    </source>
</reference>
<accession>A0AAV3X6N4</accession>
<proteinExistence type="predicted"/>
<dbReference type="RefSeq" id="WP_226580390.1">
    <property type="nucleotide sequence ID" value="NZ_BLAY01000037.1"/>
</dbReference>
<evidence type="ECO:0000313" key="1">
    <source>
        <dbReference type="EMBL" id="GET37988.1"/>
    </source>
</evidence>
<name>A0AAV3X6N4_9CYAN</name>
<evidence type="ECO:0000313" key="2">
    <source>
        <dbReference type="Proteomes" id="UP001050975"/>
    </source>
</evidence>
<dbReference type="EMBL" id="BLAY01000037">
    <property type="protein sequence ID" value="GET37988.1"/>
    <property type="molecule type" value="Genomic_DNA"/>
</dbReference>
<dbReference type="Proteomes" id="UP001050975">
    <property type="component" value="Unassembled WGS sequence"/>
</dbReference>
<dbReference type="AlphaFoldDB" id="A0AAV3X6N4"/>